<dbReference type="InterPro" id="IPR037099">
    <property type="entry name" value="Fum_R/Succ_DH_flav-like_C_sf"/>
</dbReference>
<evidence type="ECO:0000256" key="7">
    <source>
        <dbReference type="ARBA" id="ARBA00022642"/>
    </source>
</evidence>
<dbReference type="InterPro" id="IPR036188">
    <property type="entry name" value="FAD/NAD-bd_sf"/>
</dbReference>
<dbReference type="PANTHER" id="PTHR42716:SF2">
    <property type="entry name" value="L-ASPARTATE OXIDASE, CHLOROPLASTIC"/>
    <property type="match status" value="1"/>
</dbReference>
<feature type="compositionally biased region" description="Low complexity" evidence="15">
    <location>
        <begin position="588"/>
        <end position="605"/>
    </location>
</feature>
<gene>
    <name evidence="18" type="primary">nadB</name>
    <name evidence="18" type="ORF">FJ657_09775</name>
</gene>
<dbReference type="NCBIfam" id="TIGR00551">
    <property type="entry name" value="nadB"/>
    <property type="match status" value="1"/>
</dbReference>
<dbReference type="Gene3D" id="1.20.58.100">
    <property type="entry name" value="Fumarate reductase/succinate dehydrogenase flavoprotein-like, C-terminal domain"/>
    <property type="match status" value="1"/>
</dbReference>
<dbReference type="OrthoDB" id="9805351at2"/>
<dbReference type="PIRSF" id="PIRSF000171">
    <property type="entry name" value="SDHA_APRA_LASPO"/>
    <property type="match status" value="1"/>
</dbReference>
<comment type="catalytic activity">
    <reaction evidence="11">
        <text>L-aspartate + O2 = iminosuccinate + H2O2</text>
        <dbReference type="Rhea" id="RHEA:25876"/>
        <dbReference type="ChEBI" id="CHEBI:15379"/>
        <dbReference type="ChEBI" id="CHEBI:16240"/>
        <dbReference type="ChEBI" id="CHEBI:29991"/>
        <dbReference type="ChEBI" id="CHEBI:77875"/>
        <dbReference type="EC" id="1.4.3.16"/>
    </reaction>
    <physiologicalReaction direction="left-to-right" evidence="11">
        <dbReference type="Rhea" id="RHEA:25877"/>
    </physiologicalReaction>
</comment>
<dbReference type="EMBL" id="VHQG01000002">
    <property type="protein sequence ID" value="TPW76098.1"/>
    <property type="molecule type" value="Genomic_DNA"/>
</dbReference>
<comment type="caution">
    <text evidence="18">The sequence shown here is derived from an EMBL/GenBank/DDBJ whole genome shotgun (WGS) entry which is preliminary data.</text>
</comment>
<dbReference type="AlphaFoldDB" id="A0A506Y4Z5"/>
<dbReference type="SUPFAM" id="SSF51905">
    <property type="entry name" value="FAD/NAD(P)-binding domain"/>
    <property type="match status" value="1"/>
</dbReference>
<dbReference type="InterPro" id="IPR003953">
    <property type="entry name" value="FAD-dep_OxRdtase_2_FAD-bd"/>
</dbReference>
<dbReference type="Gene3D" id="3.90.700.10">
    <property type="entry name" value="Succinate dehydrogenase/fumarate reductase flavoprotein, catalytic domain"/>
    <property type="match status" value="1"/>
</dbReference>
<feature type="compositionally biased region" description="Basic and acidic residues" evidence="15">
    <location>
        <begin position="453"/>
        <end position="463"/>
    </location>
</feature>
<reference evidence="18 19" key="1">
    <citation type="submission" date="2019-06" db="EMBL/GenBank/DDBJ databases">
        <authorList>
            <person name="Li F."/>
        </authorList>
    </citation>
    <scope>NUCLEOTIDE SEQUENCE [LARGE SCALE GENOMIC DNA]</scope>
    <source>
        <strain evidence="18 19">10F1D-1</strain>
    </source>
</reference>
<evidence type="ECO:0000256" key="8">
    <source>
        <dbReference type="ARBA" id="ARBA00022827"/>
    </source>
</evidence>
<evidence type="ECO:0000256" key="3">
    <source>
        <dbReference type="ARBA" id="ARBA00008562"/>
    </source>
</evidence>
<keyword evidence="7 14" id="KW-0662">Pyridine nucleotide biosynthesis</keyword>
<dbReference type="InterPro" id="IPR005288">
    <property type="entry name" value="NadB"/>
</dbReference>
<dbReference type="GO" id="GO:0034628">
    <property type="term" value="P:'de novo' NAD+ biosynthetic process from L-aspartate"/>
    <property type="evidence" value="ECO:0007669"/>
    <property type="project" value="TreeGrafter"/>
</dbReference>
<dbReference type="GO" id="GO:0033765">
    <property type="term" value="F:steroid dehydrogenase activity, acting on the CH-CH group of donors"/>
    <property type="evidence" value="ECO:0007669"/>
    <property type="project" value="UniProtKB-ARBA"/>
</dbReference>
<comment type="pathway">
    <text evidence="2 14">Cofactor biosynthesis; NAD(+) biosynthesis; iminoaspartate from L-aspartate (oxidase route): step 1/1.</text>
</comment>
<evidence type="ECO:0000256" key="6">
    <source>
        <dbReference type="ARBA" id="ARBA00022630"/>
    </source>
</evidence>
<evidence type="ECO:0000256" key="12">
    <source>
        <dbReference type="NCBIfam" id="TIGR00551"/>
    </source>
</evidence>
<feature type="region of interest" description="Disordered" evidence="15">
    <location>
        <begin position="557"/>
        <end position="605"/>
    </location>
</feature>
<evidence type="ECO:0000259" key="16">
    <source>
        <dbReference type="Pfam" id="PF00890"/>
    </source>
</evidence>
<dbReference type="PRINTS" id="PR00368">
    <property type="entry name" value="FADPNR"/>
</dbReference>
<evidence type="ECO:0000256" key="11">
    <source>
        <dbReference type="ARBA" id="ARBA00048305"/>
    </source>
</evidence>
<keyword evidence="9 14" id="KW-0560">Oxidoreductase</keyword>
<dbReference type="InterPro" id="IPR027477">
    <property type="entry name" value="Succ_DH/fumarate_Rdtase_cat_sf"/>
</dbReference>
<dbReference type="InterPro" id="IPR015939">
    <property type="entry name" value="Fum_Rdtase/Succ_DH_flav-like_C"/>
</dbReference>
<evidence type="ECO:0000256" key="5">
    <source>
        <dbReference type="ARBA" id="ARBA00021901"/>
    </source>
</evidence>
<feature type="compositionally biased region" description="Basic residues" evidence="15">
    <location>
        <begin position="1"/>
        <end position="16"/>
    </location>
</feature>
<comment type="function">
    <text evidence="10">Catalyzes the oxidation of L-aspartate to iminoaspartate, the first step in the de novo biosynthesis of NAD(+).</text>
</comment>
<protein>
    <recommendedName>
        <fullName evidence="5 12">L-aspartate oxidase</fullName>
        <ecNumber evidence="4 12">1.4.3.16</ecNumber>
    </recommendedName>
</protein>
<accession>A0A506Y4Z5</accession>
<dbReference type="SUPFAM" id="SSF46977">
    <property type="entry name" value="Succinate dehydrogenase/fumarate reductase flavoprotein C-terminal domain"/>
    <property type="match status" value="1"/>
</dbReference>
<dbReference type="Pfam" id="PF00890">
    <property type="entry name" value="FAD_binding_2"/>
    <property type="match status" value="1"/>
</dbReference>
<evidence type="ECO:0000256" key="1">
    <source>
        <dbReference type="ARBA" id="ARBA00001974"/>
    </source>
</evidence>
<dbReference type="PANTHER" id="PTHR42716">
    <property type="entry name" value="L-ASPARTATE OXIDASE"/>
    <property type="match status" value="1"/>
</dbReference>
<dbReference type="EC" id="1.4.3.16" evidence="4 12"/>
<name>A0A506Y4Z5_9MICO</name>
<keyword evidence="6 14" id="KW-0285">Flavoprotein</keyword>
<proteinExistence type="inferred from homology"/>
<keyword evidence="8 14" id="KW-0274">FAD</keyword>
<evidence type="ECO:0000313" key="18">
    <source>
        <dbReference type="EMBL" id="TPW76098.1"/>
    </source>
</evidence>
<comment type="cofactor">
    <cofactor evidence="1 14">
        <name>FAD</name>
        <dbReference type="ChEBI" id="CHEBI:57692"/>
    </cofactor>
</comment>
<evidence type="ECO:0000256" key="13">
    <source>
        <dbReference type="PIRSR" id="PIRSR000171-1"/>
    </source>
</evidence>
<feature type="region of interest" description="Disordered" evidence="15">
    <location>
        <begin position="1"/>
        <end position="29"/>
    </location>
</feature>
<dbReference type="GO" id="GO:0008734">
    <property type="term" value="F:L-aspartate oxidase activity"/>
    <property type="evidence" value="ECO:0007669"/>
    <property type="project" value="UniProtKB-UniRule"/>
</dbReference>
<evidence type="ECO:0000259" key="17">
    <source>
        <dbReference type="Pfam" id="PF02910"/>
    </source>
</evidence>
<evidence type="ECO:0000256" key="10">
    <source>
        <dbReference type="ARBA" id="ARBA00029426"/>
    </source>
</evidence>
<evidence type="ECO:0000256" key="14">
    <source>
        <dbReference type="RuleBase" id="RU362049"/>
    </source>
</evidence>
<organism evidence="18 19">
    <name type="scientific">Schumannella soli</name>
    <dbReference type="NCBI Taxonomy" id="2590779"/>
    <lineage>
        <taxon>Bacteria</taxon>
        <taxon>Bacillati</taxon>
        <taxon>Actinomycetota</taxon>
        <taxon>Actinomycetes</taxon>
        <taxon>Micrococcales</taxon>
        <taxon>Microbacteriaceae</taxon>
        <taxon>Schumannella</taxon>
    </lineage>
</organism>
<sequence>MRSRRRAATWRTRARARPPAPASRRSSEPDVRVLVVGSGIAGLIAAYRASQRHDVVLVTKAAAGEANTAYAQGGIAAALFPDDSAESHAADTLRAADGLADTEAVRVLTSEGPARVRELIELGVAFDRDRASGELARGHEAAHSARRVVHAGGDATGREIERALLSAVRASAVALHENTALAELILSEGRIVGAELLGPDGLIVEPADAVIVATGGAGRLFAHTTNPAVTTGDGVAAAWRAGAELTDVEFYQFHPTALAVPGTPLISEAVRGDGGVLLDEHGRRFMLDVHPDGELAPRDVVARGIAAAMARQNGRPVLLDATVLGADYLERRFPGLTATTRAHGFDWATEPIPVTPAAHYWMGGVRTDVDGRTSLPGLFCVGEAACTGVHGANRLASNSLLESLVFAERAAAALDVAWRPLAPLPRGEVRTVAPVAPPHASTPVGLSETQADPFERPESASESHADEIARIQSIMWDHVGLERSAESLEQAGRLLAAIPRDSAAPGDIAALEARNLAELATLIVDAARYREESRGAHFRRDHPAPDPAWQRRVSWIQRASHASAAPSSSSDGPRSATGSPEFPTSADAPATTITSTGTTTRATLA</sequence>
<evidence type="ECO:0000256" key="15">
    <source>
        <dbReference type="SAM" id="MobiDB-lite"/>
    </source>
</evidence>
<dbReference type="FunFam" id="3.90.700.10:FF:000002">
    <property type="entry name" value="L-aspartate oxidase"/>
    <property type="match status" value="1"/>
</dbReference>
<feature type="compositionally biased region" description="Low complexity" evidence="15">
    <location>
        <begin position="558"/>
        <end position="579"/>
    </location>
</feature>
<comment type="subcellular location">
    <subcellularLocation>
        <location evidence="14">Cytoplasm</location>
    </subcellularLocation>
</comment>
<dbReference type="SUPFAM" id="SSF56425">
    <property type="entry name" value="Succinate dehydrogenase/fumarate reductase flavoprotein, catalytic domain"/>
    <property type="match status" value="1"/>
</dbReference>
<feature type="region of interest" description="Disordered" evidence="15">
    <location>
        <begin position="434"/>
        <end position="463"/>
    </location>
</feature>
<dbReference type="Gene3D" id="3.50.50.60">
    <property type="entry name" value="FAD/NAD(P)-binding domain"/>
    <property type="match status" value="1"/>
</dbReference>
<evidence type="ECO:0000313" key="19">
    <source>
        <dbReference type="Proteomes" id="UP000316252"/>
    </source>
</evidence>
<feature type="active site" description="Proton acceptor" evidence="13">
    <location>
        <position position="298"/>
    </location>
</feature>
<feature type="domain" description="FAD-dependent oxidoreductase 2 FAD-binding" evidence="16">
    <location>
        <begin position="33"/>
        <end position="400"/>
    </location>
</feature>
<dbReference type="Pfam" id="PF02910">
    <property type="entry name" value="Succ_DH_flav_C"/>
    <property type="match status" value="1"/>
</dbReference>
<dbReference type="UniPathway" id="UPA00253">
    <property type="reaction ID" value="UER00326"/>
</dbReference>
<evidence type="ECO:0000256" key="2">
    <source>
        <dbReference type="ARBA" id="ARBA00004950"/>
    </source>
</evidence>
<evidence type="ECO:0000256" key="9">
    <source>
        <dbReference type="ARBA" id="ARBA00023002"/>
    </source>
</evidence>
<comment type="similarity">
    <text evidence="3 14">Belongs to the FAD-dependent oxidoreductase 2 family. NadB subfamily.</text>
</comment>
<dbReference type="Proteomes" id="UP000316252">
    <property type="component" value="Unassembled WGS sequence"/>
</dbReference>
<keyword evidence="19" id="KW-1185">Reference proteome</keyword>
<dbReference type="GO" id="GO:0005737">
    <property type="term" value="C:cytoplasm"/>
    <property type="evidence" value="ECO:0007669"/>
    <property type="project" value="UniProtKB-SubCell"/>
</dbReference>
<evidence type="ECO:0000256" key="4">
    <source>
        <dbReference type="ARBA" id="ARBA00012173"/>
    </source>
</evidence>
<feature type="domain" description="Fumarate reductase/succinate dehydrogenase flavoprotein-like C-terminal" evidence="17">
    <location>
        <begin position="470"/>
        <end position="558"/>
    </location>
</feature>